<reference evidence="4 5" key="1">
    <citation type="submission" date="2024-06" db="EMBL/GenBank/DDBJ databases">
        <authorList>
            <person name="Kim D.-U."/>
        </authorList>
    </citation>
    <scope>NUCLEOTIDE SEQUENCE [LARGE SCALE GENOMIC DNA]</scope>
    <source>
        <strain evidence="4 5">KACC15460</strain>
    </source>
</reference>
<name>A0ABV2D7Z5_9HYPH</name>
<dbReference type="PANTHER" id="PTHR10366:SF564">
    <property type="entry name" value="STEROL-4-ALPHA-CARBOXYLATE 3-DEHYDROGENASE, DECARBOXYLATING"/>
    <property type="match status" value="1"/>
</dbReference>
<comment type="caution">
    <text evidence="4">The sequence shown here is derived from an EMBL/GenBank/DDBJ whole genome shotgun (WGS) entry which is preliminary data.</text>
</comment>
<dbReference type="InterPro" id="IPR001509">
    <property type="entry name" value="Epimerase_deHydtase"/>
</dbReference>
<gene>
    <name evidence="4" type="ORF">ABVQ20_04165</name>
</gene>
<accession>A0ABV2D7Z5</accession>
<dbReference type="Pfam" id="PF01370">
    <property type="entry name" value="Epimerase"/>
    <property type="match status" value="1"/>
</dbReference>
<dbReference type="RefSeq" id="WP_354458228.1">
    <property type="nucleotide sequence ID" value="NZ_JBEWSZ010000001.1"/>
</dbReference>
<evidence type="ECO:0000313" key="4">
    <source>
        <dbReference type="EMBL" id="MET2826167.1"/>
    </source>
</evidence>
<feature type="domain" description="NAD-dependent epimerase/dehydratase" evidence="3">
    <location>
        <begin position="6"/>
        <end position="244"/>
    </location>
</feature>
<protein>
    <submittedName>
        <fullName evidence="4">Aldehyde reductase</fullName>
    </submittedName>
</protein>
<comment type="similarity">
    <text evidence="2">Belongs to the NAD(P)-dependent epimerase/dehydratase family. Dihydroflavonol-4-reductase subfamily.</text>
</comment>
<evidence type="ECO:0000256" key="1">
    <source>
        <dbReference type="ARBA" id="ARBA00023002"/>
    </source>
</evidence>
<dbReference type="InterPro" id="IPR036291">
    <property type="entry name" value="NAD(P)-bd_dom_sf"/>
</dbReference>
<organism evidence="4 5">
    <name type="scientific">Mesorhizobium shangrilense</name>
    <dbReference type="NCBI Taxonomy" id="460060"/>
    <lineage>
        <taxon>Bacteria</taxon>
        <taxon>Pseudomonadati</taxon>
        <taxon>Pseudomonadota</taxon>
        <taxon>Alphaproteobacteria</taxon>
        <taxon>Hyphomicrobiales</taxon>
        <taxon>Phyllobacteriaceae</taxon>
        <taxon>Mesorhizobium</taxon>
    </lineage>
</organism>
<keyword evidence="1" id="KW-0560">Oxidoreductase</keyword>
<dbReference type="PANTHER" id="PTHR10366">
    <property type="entry name" value="NAD DEPENDENT EPIMERASE/DEHYDRATASE"/>
    <property type="match status" value="1"/>
</dbReference>
<sequence length="346" mass="36493">MSGELVVVTGGSGFLGAHCILALLKEGYRVRTTVRSASRKADVLAMLKVGGAEPGDALSFAVADLMADKGWPEAMAGCAYVLHVASPFPAGAPKHEDDLIVPAREGALRVLRAARDAGVRRVVLTSSFAAVGYGKPQPAGVPFTEENWTDPTGRVSAYVKSKTLAERAAWDFIATEGGALELATVNPVGIFGPVLGADHSTSTLFVQRLMDGALPGLPRMSFGVVDVRDVADLHLRAMTRPEARGQRFLAVAGDFMTLQAIAQTLKARLGKAAARVSTRTLPDWLVRIAGLFSAEAAQVAPELGKVKNATSKKAIGMLGWAPRSREDAVIATGESLIRLKLLKTSK</sequence>
<dbReference type="InterPro" id="IPR050425">
    <property type="entry name" value="NAD(P)_dehydrat-like"/>
</dbReference>
<evidence type="ECO:0000256" key="2">
    <source>
        <dbReference type="ARBA" id="ARBA00023445"/>
    </source>
</evidence>
<proteinExistence type="inferred from homology"/>
<keyword evidence="5" id="KW-1185">Reference proteome</keyword>
<dbReference type="SUPFAM" id="SSF51735">
    <property type="entry name" value="NAD(P)-binding Rossmann-fold domains"/>
    <property type="match status" value="1"/>
</dbReference>
<evidence type="ECO:0000259" key="3">
    <source>
        <dbReference type="Pfam" id="PF01370"/>
    </source>
</evidence>
<dbReference type="Proteomes" id="UP001548832">
    <property type="component" value="Unassembled WGS sequence"/>
</dbReference>
<dbReference type="EMBL" id="JBEWSZ010000001">
    <property type="protein sequence ID" value="MET2826167.1"/>
    <property type="molecule type" value="Genomic_DNA"/>
</dbReference>
<dbReference type="Gene3D" id="3.40.50.720">
    <property type="entry name" value="NAD(P)-binding Rossmann-like Domain"/>
    <property type="match status" value="1"/>
</dbReference>
<dbReference type="CDD" id="cd05227">
    <property type="entry name" value="AR_SDR_e"/>
    <property type="match status" value="1"/>
</dbReference>
<evidence type="ECO:0000313" key="5">
    <source>
        <dbReference type="Proteomes" id="UP001548832"/>
    </source>
</evidence>